<feature type="region of interest" description="Disordered" evidence="5">
    <location>
        <begin position="367"/>
        <end position="395"/>
    </location>
</feature>
<accession>A0A1Y1IDK1</accession>
<evidence type="ECO:0000259" key="6">
    <source>
        <dbReference type="Pfam" id="PF04873"/>
    </source>
</evidence>
<name>A0A1Y1IDK1_KLENI</name>
<dbReference type="OMA" id="NINGATH"/>
<gene>
    <name evidence="7" type="ORF">KFL_003360130</name>
</gene>
<dbReference type="GO" id="GO:0009873">
    <property type="term" value="P:ethylene-activated signaling pathway"/>
    <property type="evidence" value="ECO:0007669"/>
    <property type="project" value="UniProtKB-KW"/>
</dbReference>
<dbReference type="GO" id="GO:0005634">
    <property type="term" value="C:nucleus"/>
    <property type="evidence" value="ECO:0007669"/>
    <property type="project" value="UniProtKB-SubCell"/>
</dbReference>
<reference evidence="7 8" key="1">
    <citation type="journal article" date="2014" name="Nat. Commun.">
        <title>Klebsormidium flaccidum genome reveals primary factors for plant terrestrial adaptation.</title>
        <authorList>
            <person name="Hori K."/>
            <person name="Maruyama F."/>
            <person name="Fujisawa T."/>
            <person name="Togashi T."/>
            <person name="Yamamoto N."/>
            <person name="Seo M."/>
            <person name="Sato S."/>
            <person name="Yamada T."/>
            <person name="Mori H."/>
            <person name="Tajima N."/>
            <person name="Moriyama T."/>
            <person name="Ikeuchi M."/>
            <person name="Watanabe M."/>
            <person name="Wada H."/>
            <person name="Kobayashi K."/>
            <person name="Saito M."/>
            <person name="Masuda T."/>
            <person name="Sasaki-Sekimoto Y."/>
            <person name="Mashiguchi K."/>
            <person name="Awai K."/>
            <person name="Shimojima M."/>
            <person name="Masuda S."/>
            <person name="Iwai M."/>
            <person name="Nobusawa T."/>
            <person name="Narise T."/>
            <person name="Kondo S."/>
            <person name="Saito H."/>
            <person name="Sato R."/>
            <person name="Murakawa M."/>
            <person name="Ihara Y."/>
            <person name="Oshima-Yamada Y."/>
            <person name="Ohtaka K."/>
            <person name="Satoh M."/>
            <person name="Sonobe K."/>
            <person name="Ishii M."/>
            <person name="Ohtani R."/>
            <person name="Kanamori-Sato M."/>
            <person name="Honoki R."/>
            <person name="Miyazaki D."/>
            <person name="Mochizuki H."/>
            <person name="Umetsu J."/>
            <person name="Higashi K."/>
            <person name="Shibata D."/>
            <person name="Kamiya Y."/>
            <person name="Sato N."/>
            <person name="Nakamura Y."/>
            <person name="Tabata S."/>
            <person name="Ida S."/>
            <person name="Kurokawa K."/>
            <person name="Ohta H."/>
        </authorList>
    </citation>
    <scope>NUCLEOTIDE SEQUENCE [LARGE SCALE GENOMIC DNA]</scope>
    <source>
        <strain evidence="7 8">NIES-2285</strain>
    </source>
</reference>
<dbReference type="InterPro" id="IPR006957">
    <property type="entry name" value="EIN3"/>
</dbReference>
<evidence type="ECO:0000313" key="7">
    <source>
        <dbReference type="EMBL" id="GAQ87181.1"/>
    </source>
</evidence>
<feature type="domain" description="Ethylene insensitive 3-like DNA-binding" evidence="6">
    <location>
        <begin position="184"/>
        <end position="293"/>
    </location>
</feature>
<feature type="region of interest" description="Disordered" evidence="5">
    <location>
        <begin position="60"/>
        <end position="83"/>
    </location>
</feature>
<dbReference type="AlphaFoldDB" id="A0A1Y1IDK1"/>
<evidence type="ECO:0000256" key="5">
    <source>
        <dbReference type="SAM" id="MobiDB-lite"/>
    </source>
</evidence>
<evidence type="ECO:0000313" key="8">
    <source>
        <dbReference type="Proteomes" id="UP000054558"/>
    </source>
</evidence>
<comment type="similarity">
    <text evidence="2">Belongs to the EIN3 family.</text>
</comment>
<protein>
    <submittedName>
        <fullName evidence="7">Ethylene insensitive 3 family protein</fullName>
    </submittedName>
</protein>
<dbReference type="PANTHER" id="PTHR33305">
    <property type="entry name" value="ETHYLENE INSENSITIVE 3-LIKE 2 PROTEIN"/>
    <property type="match status" value="1"/>
</dbReference>
<proteinExistence type="inferred from homology"/>
<dbReference type="InterPro" id="IPR047091">
    <property type="entry name" value="EIN3-like_DNA-bd"/>
</dbReference>
<dbReference type="GO" id="GO:0003700">
    <property type="term" value="F:DNA-binding transcription factor activity"/>
    <property type="evidence" value="ECO:0007669"/>
    <property type="project" value="InterPro"/>
</dbReference>
<sequence>MEGPPHFHHMPSPYGMVAEHGHGMQAPHGLQQYHQVPHHPEQGGAHPEGHLQAQAHAYNPGQQGHHQEGQVPGSGLDPGQEYQDGSLYSAVVEAGMEKAPAEDVDDELLARVEVSELTDAQIRTRLKLLTAEAQKRGVQVDDWLPGVHPPPLSDAEQLKVEKARNAKAERRLGRIFEGLVKEVGGYGWIYGFITASGQPKSGASESMRKWWLEQVRFNEVACPDRKAPLNAARLPKTANLSDCDGKSPQQLMIKLTHRQLASMASEWLRLCEPSAAQYPLNGSGGSPPWWPENIQYKKPDLLKNQALTEVLELGLKNFLPNMFATDASEVLIKILIRSKVLRKAGAAEIAIVVKVINTAVALWAKPDPPRRAAAPGQAGGRRGRPKRSEGGTNYSGLLAGVDGSGFKRKRRKREEIEERPFKCELCDHPGYTSRGGLSDHKCTSGVRMDHMQDGGLGGAQIVVPVASQMGGQMVGQGMDPGMDHPAMGYHHEDTAIGQMHGHGMPS</sequence>
<dbReference type="Pfam" id="PF04873">
    <property type="entry name" value="EIN3_DNA-bd"/>
    <property type="match status" value="1"/>
</dbReference>
<evidence type="ECO:0000256" key="2">
    <source>
        <dbReference type="ARBA" id="ARBA00009416"/>
    </source>
</evidence>
<dbReference type="Proteomes" id="UP000054558">
    <property type="component" value="Unassembled WGS sequence"/>
</dbReference>
<dbReference type="SUPFAM" id="SSF116768">
    <property type="entry name" value="DNA-binding domain of EIN3-like"/>
    <property type="match status" value="1"/>
</dbReference>
<dbReference type="InterPro" id="IPR023278">
    <property type="entry name" value="Ethylene_insens-like_DNA-bd"/>
</dbReference>
<feature type="region of interest" description="Disordered" evidence="5">
    <location>
        <begin position="1"/>
        <end position="22"/>
    </location>
</feature>
<evidence type="ECO:0000256" key="4">
    <source>
        <dbReference type="ARBA" id="ARBA00023242"/>
    </source>
</evidence>
<evidence type="ECO:0000256" key="3">
    <source>
        <dbReference type="ARBA" id="ARBA00022745"/>
    </source>
</evidence>
<comment type="subcellular location">
    <subcellularLocation>
        <location evidence="1">Nucleus</location>
    </subcellularLocation>
</comment>
<organism evidence="7 8">
    <name type="scientific">Klebsormidium nitens</name>
    <name type="common">Green alga</name>
    <name type="synonym">Ulothrix nitens</name>
    <dbReference type="NCBI Taxonomy" id="105231"/>
    <lineage>
        <taxon>Eukaryota</taxon>
        <taxon>Viridiplantae</taxon>
        <taxon>Streptophyta</taxon>
        <taxon>Klebsormidiophyceae</taxon>
        <taxon>Klebsormidiales</taxon>
        <taxon>Klebsormidiaceae</taxon>
        <taxon>Klebsormidium</taxon>
    </lineage>
</organism>
<keyword evidence="4" id="KW-0539">Nucleus</keyword>
<keyword evidence="8" id="KW-1185">Reference proteome</keyword>
<keyword evidence="3" id="KW-0936">Ethylene signaling pathway</keyword>
<dbReference type="PANTHER" id="PTHR33305:SF30">
    <property type="entry name" value="ETHYLENE INSENSITIVE 3-LIKE 3 PROTEIN"/>
    <property type="match status" value="1"/>
</dbReference>
<evidence type="ECO:0000256" key="1">
    <source>
        <dbReference type="ARBA" id="ARBA00004123"/>
    </source>
</evidence>
<dbReference type="EMBL" id="DF237285">
    <property type="protein sequence ID" value="GAQ87181.1"/>
    <property type="molecule type" value="Genomic_DNA"/>
</dbReference>